<name>A0A382JHI7_9ZZZZ</name>
<dbReference type="EMBL" id="UINC01074204">
    <property type="protein sequence ID" value="SVC11168.1"/>
    <property type="molecule type" value="Genomic_DNA"/>
</dbReference>
<organism evidence="1">
    <name type="scientific">marine metagenome</name>
    <dbReference type="NCBI Taxonomy" id="408172"/>
    <lineage>
        <taxon>unclassified sequences</taxon>
        <taxon>metagenomes</taxon>
        <taxon>ecological metagenomes</taxon>
    </lineage>
</organism>
<feature type="non-terminal residue" evidence="1">
    <location>
        <position position="1"/>
    </location>
</feature>
<proteinExistence type="predicted"/>
<feature type="non-terminal residue" evidence="1">
    <location>
        <position position="440"/>
    </location>
</feature>
<reference evidence="1" key="1">
    <citation type="submission" date="2018-05" db="EMBL/GenBank/DDBJ databases">
        <authorList>
            <person name="Lanie J.A."/>
            <person name="Ng W.-L."/>
            <person name="Kazmierczak K.M."/>
            <person name="Andrzejewski T.M."/>
            <person name="Davidsen T.M."/>
            <person name="Wayne K.J."/>
            <person name="Tettelin H."/>
            <person name="Glass J.I."/>
            <person name="Rusch D."/>
            <person name="Podicherti R."/>
            <person name="Tsui H.-C.T."/>
            <person name="Winkler M.E."/>
        </authorList>
    </citation>
    <scope>NUCLEOTIDE SEQUENCE</scope>
</reference>
<protein>
    <submittedName>
        <fullName evidence="1">Uncharacterized protein</fullName>
    </submittedName>
</protein>
<evidence type="ECO:0000313" key="1">
    <source>
        <dbReference type="EMBL" id="SVC11168.1"/>
    </source>
</evidence>
<dbReference type="Gene3D" id="2.160.20.20">
    <property type="match status" value="1"/>
</dbReference>
<sequence>SRVTRGNNNFVAVGLVGTIVTSSDEVMDTNSHVIGIETNEASLTINGNLTLNDNATVSSDDGTVSLGNLTLENGNIWVDGGTSSIAGGSVGADGLIKVGGQATLNLGGNLAVAGTFGLHPHANLDLAGNILDASGGRLEMGGDRSLDSITTNANTTLQVITYLNVSRINSATSTVGNLEMITLDGDTGRSLTVTDMSLTVAGTAQLDESYINLSNGNLNFQNSPTFNNTNINLNNGNLNFQNSPTFNNMSSLYVNNGEVILENGATISDSAFNLATSIFKPSGPVSLVGNGSLSLNETSSVILEGDTNLSQSGSVSWPSLDLNGKALTLDSSVTSMSINGALNIGTGDTLNSGTSDLSLSTLTIDNGVTLSSGSGDIQISGALTLNGELVQGGGILNLISGGTVGATGKLDVKDSELKLGSALSFAGTLVVNSGTTWSGL</sequence>
<accession>A0A382JHI7</accession>
<dbReference type="InterPro" id="IPR012332">
    <property type="entry name" value="Autotransporter_pectin_lyase_C"/>
</dbReference>
<gene>
    <name evidence="1" type="ORF">METZ01_LOCUS264022</name>
</gene>
<dbReference type="AlphaFoldDB" id="A0A382JHI7"/>